<dbReference type="Proteomes" id="UP001269271">
    <property type="component" value="Unassembled WGS sequence"/>
</dbReference>
<keyword evidence="4" id="KW-0028">Amino-acid biosynthesis</keyword>
<evidence type="ECO:0000256" key="1">
    <source>
        <dbReference type="ARBA" id="ARBA00001933"/>
    </source>
</evidence>
<organism evidence="10">
    <name type="scientific">Staphylococcus haemolyticus</name>
    <dbReference type="NCBI Taxonomy" id="1283"/>
    <lineage>
        <taxon>Bacteria</taxon>
        <taxon>Bacillati</taxon>
        <taxon>Bacillota</taxon>
        <taxon>Bacilli</taxon>
        <taxon>Bacillales</taxon>
        <taxon>Staphylococcaceae</taxon>
        <taxon>Staphylococcus</taxon>
    </lineage>
</organism>
<dbReference type="InterPro" id="IPR053577">
    <property type="entry name" value="Trans-sulfuration_enzyme"/>
</dbReference>
<dbReference type="InterPro" id="IPR015422">
    <property type="entry name" value="PyrdxlP-dep_Trfase_small"/>
</dbReference>
<evidence type="ECO:0000313" key="12">
    <source>
        <dbReference type="EMBL" id="PPJ72401.1"/>
    </source>
</evidence>
<evidence type="ECO:0000313" key="14">
    <source>
        <dbReference type="Proteomes" id="UP001269271"/>
    </source>
</evidence>
<dbReference type="PROSITE" id="PS00868">
    <property type="entry name" value="CYS_MET_METAB_PP"/>
    <property type="match status" value="1"/>
</dbReference>
<dbReference type="CDD" id="cd00614">
    <property type="entry name" value="CGS_like"/>
    <property type="match status" value="1"/>
</dbReference>
<dbReference type="GO" id="GO:0030170">
    <property type="term" value="F:pyridoxal phosphate binding"/>
    <property type="evidence" value="ECO:0007669"/>
    <property type="project" value="InterPro"/>
</dbReference>
<evidence type="ECO:0000313" key="11">
    <source>
        <dbReference type="EMBL" id="MDT4286133.1"/>
    </source>
</evidence>
<dbReference type="GO" id="GO:0019346">
    <property type="term" value="P:transsulfuration"/>
    <property type="evidence" value="ECO:0007669"/>
    <property type="project" value="InterPro"/>
</dbReference>
<dbReference type="PATRIC" id="fig|1283.480.peg.199"/>
<comment type="cofactor">
    <cofactor evidence="1 9">
        <name>pyridoxal 5'-phosphate</name>
        <dbReference type="ChEBI" id="CHEBI:597326"/>
    </cofactor>
</comment>
<reference evidence="10" key="2">
    <citation type="journal article" date="2014" name="PLoS ONE">
        <title>Characterization of the staphylococcal cassette chromosome composite island of Staphylococcus haemolyticus SH32, a methicillin-resistant clinical isolate from China.</title>
        <authorList>
            <person name="Yu D."/>
            <person name="Pi B."/>
            <person name="Chen Y."/>
            <person name="Wang Y."/>
            <person name="Ruan Z."/>
            <person name="Otto M."/>
            <person name="Yu Y."/>
        </authorList>
    </citation>
    <scope>NUCLEOTIDE SEQUENCE</scope>
    <source>
        <strain evidence="10">SH32</strain>
    </source>
</reference>
<sequence length="391" mass="42697">MSLSKETEVIFDEHRGVDYDSANPPLYDSSTFHQKVLGGNAKFDYARSGNPNRQLLEEKLAKLEGGQYAFAYASGIAAISAVLLTLKANDHVILPDDVYGGTFRLTEQILNRFDIQFTTVNATQPKEIERAIQPNTKLIYVETPSNPCFKITDIRAVAAIAKRHHLLLAVDNTFMTPLGQSPLALGADIVVHSATKFLGGHSDIIAGAAITNRKDVADALYLLQNGTGTALSAHDSWTLAKHLKTLPVRFKQSTSNAEKLVAFLKEREEIAEVYYPGNSSLHLSQANSGGAVIGFRLKDETKTQDFVDALTLPLVSVSLGGVETILSHPATMSHAAVPEDVRNERGITFGLFRLSVGLEQPQELIADLNYALKEAFNESIIESITEQRFSS</sequence>
<dbReference type="OMA" id="EHTFVDM"/>
<evidence type="ECO:0000256" key="8">
    <source>
        <dbReference type="PIRSR" id="PIRSR001434-2"/>
    </source>
</evidence>
<dbReference type="KEGG" id="shh:ShL2_02432"/>
<gene>
    <name evidence="12" type="ORF">CV019_10890</name>
    <name evidence="11" type="ORF">RO950_03765</name>
    <name evidence="10" type="ORF">SHP0016</name>
</gene>
<evidence type="ECO:0000256" key="9">
    <source>
        <dbReference type="RuleBase" id="RU362118"/>
    </source>
</evidence>
<keyword evidence="6" id="KW-0486">Methionine biosynthesis</keyword>
<dbReference type="PANTHER" id="PTHR11808">
    <property type="entry name" value="TRANS-SULFURATION ENZYME FAMILY MEMBER"/>
    <property type="match status" value="1"/>
</dbReference>
<dbReference type="EMBL" id="PGWX01000377">
    <property type="protein sequence ID" value="PPJ72401.1"/>
    <property type="molecule type" value="Genomic_DNA"/>
</dbReference>
<keyword evidence="7" id="KW-0456">Lyase</keyword>
<dbReference type="FunFam" id="3.40.640.10:FF:000009">
    <property type="entry name" value="Cystathionine gamma-synthase homolog"/>
    <property type="match status" value="1"/>
</dbReference>
<dbReference type="EC" id="4.4.1.13" evidence="3"/>
<evidence type="ECO:0000256" key="2">
    <source>
        <dbReference type="ARBA" id="ARBA00009077"/>
    </source>
</evidence>
<evidence type="ECO:0000313" key="10">
    <source>
        <dbReference type="EMBL" id="AHX99726.1"/>
    </source>
</evidence>
<keyword evidence="11" id="KW-0032">Aminotransferase</keyword>
<dbReference type="GO" id="GO:0008483">
    <property type="term" value="F:transaminase activity"/>
    <property type="evidence" value="ECO:0007669"/>
    <property type="project" value="UniProtKB-KW"/>
</dbReference>
<dbReference type="InterPro" id="IPR015424">
    <property type="entry name" value="PyrdxlP-dep_Trfase"/>
</dbReference>
<dbReference type="PIRSF" id="PIRSF001434">
    <property type="entry name" value="CGS"/>
    <property type="match status" value="1"/>
</dbReference>
<evidence type="ECO:0000313" key="13">
    <source>
        <dbReference type="Proteomes" id="UP000238153"/>
    </source>
</evidence>
<evidence type="ECO:0000256" key="4">
    <source>
        <dbReference type="ARBA" id="ARBA00022605"/>
    </source>
</evidence>
<keyword evidence="5 8" id="KW-0663">Pyridoxal phosphate</keyword>
<dbReference type="EMBL" id="KF006347">
    <property type="protein sequence ID" value="AHX99726.1"/>
    <property type="molecule type" value="Genomic_DNA"/>
</dbReference>
<dbReference type="Gene3D" id="3.90.1150.10">
    <property type="entry name" value="Aspartate Aminotransferase, domain 1"/>
    <property type="match status" value="1"/>
</dbReference>
<dbReference type="STRING" id="1283.ShL2_02432"/>
<dbReference type="GO" id="GO:0047804">
    <property type="term" value="F:cysteine-S-conjugate beta-lyase activity"/>
    <property type="evidence" value="ECO:0007669"/>
    <property type="project" value="UniProtKB-EC"/>
</dbReference>
<reference evidence="10" key="1">
    <citation type="submission" date="2013-03" db="EMBL/GenBank/DDBJ databases">
        <authorList>
            <person name="Borui P."/>
            <person name="Yunsong Y."/>
        </authorList>
    </citation>
    <scope>NUCLEOTIDE SEQUENCE</scope>
    <source>
        <strain evidence="10">SH32</strain>
    </source>
</reference>
<comment type="similarity">
    <text evidence="2 9">Belongs to the trans-sulfuration enzymes family.</text>
</comment>
<dbReference type="EMBL" id="JAVSOO010000006">
    <property type="protein sequence ID" value="MDT4286133.1"/>
    <property type="molecule type" value="Genomic_DNA"/>
</dbReference>
<proteinExistence type="inferred from homology"/>
<dbReference type="Gene3D" id="3.40.640.10">
    <property type="entry name" value="Type I PLP-dependent aspartate aminotransferase-like (Major domain)"/>
    <property type="match status" value="1"/>
</dbReference>
<accession>A0A023UGC3</accession>
<dbReference type="AlphaFoldDB" id="A0A023UGC3"/>
<dbReference type="InterPro" id="IPR000277">
    <property type="entry name" value="Cys/Met-Metab_PyrdxlP-dep_enz"/>
</dbReference>
<protein>
    <recommendedName>
        <fullName evidence="3">cysteine-S-conjugate beta-lyase</fullName>
        <ecNumber evidence="3">4.4.1.13</ecNumber>
    </recommendedName>
</protein>
<name>A0A023UGC3_STAHA</name>
<dbReference type="Proteomes" id="UP000238153">
    <property type="component" value="Unassembled WGS sequence"/>
</dbReference>
<reference evidence="11 14" key="4">
    <citation type="submission" date="2023-08" db="EMBL/GenBank/DDBJ databases">
        <title>Genomic surveillance of Staphylococcus haemolyticus neonatal outbreak in southern France.</title>
        <authorList>
            <person name="Magnan C."/>
            <person name="Morsli M."/>
            <person name="Thiery B."/>
            <person name="Salipante F."/>
            <person name="Attar J."/>
            <person name="Massimo D.M."/>
            <person name="Ory J."/>
            <person name="Pantel A."/>
            <person name="Lavigne J.-P."/>
        </authorList>
    </citation>
    <scope>NUCLEOTIDE SEQUENCE [LARGE SCALE GENOMIC DNA]</scope>
    <source>
        <strain evidence="11 14">NSH026</strain>
    </source>
</reference>
<reference evidence="12 13" key="3">
    <citation type="submission" date="2017-11" db="EMBL/GenBank/DDBJ databases">
        <authorList>
            <person name="Founou R.C."/>
            <person name="Founou L."/>
            <person name="Allam M."/>
            <person name="Ismail A."/>
            <person name="Essack S.Y."/>
        </authorList>
    </citation>
    <scope>NUCLEOTIDE SEQUENCE [LARGE SCALE GENOMIC DNA]</scope>
    <source>
        <strain evidence="12 13">G811N2B1</strain>
    </source>
</reference>
<feature type="modified residue" description="N6-(pyridoxal phosphate)lysine" evidence="8">
    <location>
        <position position="196"/>
    </location>
</feature>
<dbReference type="InterPro" id="IPR015421">
    <property type="entry name" value="PyrdxlP-dep_Trfase_major"/>
</dbReference>
<evidence type="ECO:0000256" key="5">
    <source>
        <dbReference type="ARBA" id="ARBA00022898"/>
    </source>
</evidence>
<dbReference type="GO" id="GO:0005737">
    <property type="term" value="C:cytoplasm"/>
    <property type="evidence" value="ECO:0007669"/>
    <property type="project" value="TreeGrafter"/>
</dbReference>
<dbReference type="GO" id="GO:0009086">
    <property type="term" value="P:methionine biosynthetic process"/>
    <property type="evidence" value="ECO:0007669"/>
    <property type="project" value="UniProtKB-KW"/>
</dbReference>
<dbReference type="PANTHER" id="PTHR11808:SF50">
    <property type="entry name" value="CYSTATHIONINE BETA-LYASE"/>
    <property type="match status" value="1"/>
</dbReference>
<dbReference type="RefSeq" id="WP_011276875.1">
    <property type="nucleotide sequence ID" value="NZ_CABMHO010000023.1"/>
</dbReference>
<keyword evidence="14" id="KW-1185">Reference proteome</keyword>
<evidence type="ECO:0000256" key="7">
    <source>
        <dbReference type="ARBA" id="ARBA00023239"/>
    </source>
</evidence>
<dbReference type="NCBIfam" id="NF043007">
    <property type="entry name" value="CysBLyMetC_Staph"/>
    <property type="match status" value="1"/>
</dbReference>
<dbReference type="Pfam" id="PF01053">
    <property type="entry name" value="Cys_Met_Meta_PP"/>
    <property type="match status" value="1"/>
</dbReference>
<dbReference type="SMR" id="A0A023UGC3"/>
<keyword evidence="12" id="KW-0808">Transferase</keyword>
<dbReference type="InterPro" id="IPR054542">
    <property type="entry name" value="Cys_met_metab_PP"/>
</dbReference>
<dbReference type="SUPFAM" id="SSF53383">
    <property type="entry name" value="PLP-dependent transferases"/>
    <property type="match status" value="1"/>
</dbReference>
<evidence type="ECO:0000256" key="6">
    <source>
        <dbReference type="ARBA" id="ARBA00023167"/>
    </source>
</evidence>
<evidence type="ECO:0000256" key="3">
    <source>
        <dbReference type="ARBA" id="ARBA00012224"/>
    </source>
</evidence>